<gene>
    <name evidence="2" type="ORF">B0T11DRAFT_112688</name>
</gene>
<proteinExistence type="predicted"/>
<feature type="transmembrane region" description="Helical" evidence="1">
    <location>
        <begin position="95"/>
        <end position="114"/>
    </location>
</feature>
<reference evidence="2" key="1">
    <citation type="journal article" date="2021" name="Nat. Commun.">
        <title>Genetic determinants of endophytism in the Arabidopsis root mycobiome.</title>
        <authorList>
            <person name="Mesny F."/>
            <person name="Miyauchi S."/>
            <person name="Thiergart T."/>
            <person name="Pickel B."/>
            <person name="Atanasova L."/>
            <person name="Karlsson M."/>
            <person name="Huettel B."/>
            <person name="Barry K.W."/>
            <person name="Haridas S."/>
            <person name="Chen C."/>
            <person name="Bauer D."/>
            <person name="Andreopoulos W."/>
            <person name="Pangilinan J."/>
            <person name="LaButti K."/>
            <person name="Riley R."/>
            <person name="Lipzen A."/>
            <person name="Clum A."/>
            <person name="Drula E."/>
            <person name="Henrissat B."/>
            <person name="Kohler A."/>
            <person name="Grigoriev I.V."/>
            <person name="Martin F.M."/>
            <person name="Hacquard S."/>
        </authorList>
    </citation>
    <scope>NUCLEOTIDE SEQUENCE</scope>
    <source>
        <strain evidence="2">MPI-CAGE-AT-0016</strain>
    </source>
</reference>
<dbReference type="Proteomes" id="UP000813385">
    <property type="component" value="Unassembled WGS sequence"/>
</dbReference>
<keyword evidence="1" id="KW-0472">Membrane</keyword>
<keyword evidence="3" id="KW-1185">Reference proteome</keyword>
<protein>
    <submittedName>
        <fullName evidence="2">Uncharacterized protein</fullName>
    </submittedName>
</protein>
<keyword evidence="1" id="KW-1133">Transmembrane helix</keyword>
<name>A0A8K0TC16_9PEZI</name>
<dbReference type="OrthoDB" id="1523883at2759"/>
<accession>A0A8K0TC16</accession>
<keyword evidence="1" id="KW-0812">Transmembrane</keyword>
<organism evidence="2 3">
    <name type="scientific">Plectosphaerella cucumerina</name>
    <dbReference type="NCBI Taxonomy" id="40658"/>
    <lineage>
        <taxon>Eukaryota</taxon>
        <taxon>Fungi</taxon>
        <taxon>Dikarya</taxon>
        <taxon>Ascomycota</taxon>
        <taxon>Pezizomycotina</taxon>
        <taxon>Sordariomycetes</taxon>
        <taxon>Hypocreomycetidae</taxon>
        <taxon>Glomerellales</taxon>
        <taxon>Plectosphaerellaceae</taxon>
        <taxon>Plectosphaerella</taxon>
    </lineage>
</organism>
<dbReference type="AlphaFoldDB" id="A0A8K0TC16"/>
<evidence type="ECO:0000313" key="3">
    <source>
        <dbReference type="Proteomes" id="UP000813385"/>
    </source>
</evidence>
<evidence type="ECO:0000313" key="2">
    <source>
        <dbReference type="EMBL" id="KAH7359155.1"/>
    </source>
</evidence>
<comment type="caution">
    <text evidence="2">The sequence shown here is derived from an EMBL/GenBank/DDBJ whole genome shotgun (WGS) entry which is preliminary data.</text>
</comment>
<sequence length="163" mass="17972">MASGLFVDPTTLLRVAPLVSSSAAVWFCYDQWMYYGTFLHRDVRQKTNDILPAYWNAHISKGLAGIFSLYGLSAATGLANALSRGGRPAAPGSRWYLAGACLSVAHFVFVPWVAEEIRAMVHDGNAVESQARWMRFHLTRTFTVDIPGWVCFGLAVLHSVHAI</sequence>
<dbReference type="EMBL" id="JAGPXD010000004">
    <property type="protein sequence ID" value="KAH7359155.1"/>
    <property type="molecule type" value="Genomic_DNA"/>
</dbReference>
<evidence type="ECO:0000256" key="1">
    <source>
        <dbReference type="SAM" id="Phobius"/>
    </source>
</evidence>